<sequence length="50" mass="5285">MPGEAERDDAGQGGAHQDDPHDPALDRITQLSAQGADRPGHPRTVGVDLR</sequence>
<dbReference type="AlphaFoldDB" id="A0A919VGI0"/>
<gene>
    <name evidence="2" type="ORF">Aau02nite_07240</name>
</gene>
<keyword evidence="3" id="KW-1185">Reference proteome</keyword>
<evidence type="ECO:0000256" key="1">
    <source>
        <dbReference type="SAM" id="MobiDB-lite"/>
    </source>
</evidence>
<comment type="caution">
    <text evidence="2">The sequence shown here is derived from an EMBL/GenBank/DDBJ whole genome shotgun (WGS) entry which is preliminary data.</text>
</comment>
<dbReference type="Proteomes" id="UP000681340">
    <property type="component" value="Unassembled WGS sequence"/>
</dbReference>
<protein>
    <submittedName>
        <fullName evidence="2">Uncharacterized protein</fullName>
    </submittedName>
</protein>
<feature type="compositionally biased region" description="Basic and acidic residues" evidence="1">
    <location>
        <begin position="1"/>
        <end position="25"/>
    </location>
</feature>
<evidence type="ECO:0000313" key="3">
    <source>
        <dbReference type="Proteomes" id="UP000681340"/>
    </source>
</evidence>
<organism evidence="2 3">
    <name type="scientific">Actinoplanes auranticolor</name>
    <dbReference type="NCBI Taxonomy" id="47988"/>
    <lineage>
        <taxon>Bacteria</taxon>
        <taxon>Bacillati</taxon>
        <taxon>Actinomycetota</taxon>
        <taxon>Actinomycetes</taxon>
        <taxon>Micromonosporales</taxon>
        <taxon>Micromonosporaceae</taxon>
        <taxon>Actinoplanes</taxon>
    </lineage>
</organism>
<name>A0A919VGI0_9ACTN</name>
<dbReference type="EMBL" id="BOQL01000006">
    <property type="protein sequence ID" value="GIM63935.1"/>
    <property type="molecule type" value="Genomic_DNA"/>
</dbReference>
<proteinExistence type="predicted"/>
<evidence type="ECO:0000313" key="2">
    <source>
        <dbReference type="EMBL" id="GIM63935.1"/>
    </source>
</evidence>
<reference evidence="2" key="1">
    <citation type="submission" date="2021-03" db="EMBL/GenBank/DDBJ databases">
        <title>Whole genome shotgun sequence of Actinoplanes auranticolor NBRC 12245.</title>
        <authorList>
            <person name="Komaki H."/>
            <person name="Tamura T."/>
        </authorList>
    </citation>
    <scope>NUCLEOTIDE SEQUENCE</scope>
    <source>
        <strain evidence="2">NBRC 12245</strain>
    </source>
</reference>
<accession>A0A919VGI0</accession>
<feature type="region of interest" description="Disordered" evidence="1">
    <location>
        <begin position="1"/>
        <end position="50"/>
    </location>
</feature>